<dbReference type="KEGG" id="bhg:I6G56_02075"/>
<dbReference type="PROSITE" id="PS00073">
    <property type="entry name" value="ACYL_COA_DH_2"/>
    <property type="match status" value="1"/>
</dbReference>
<evidence type="ECO:0000256" key="2">
    <source>
        <dbReference type="ARBA" id="ARBA00009347"/>
    </source>
</evidence>
<dbReference type="Pfam" id="PF18158">
    <property type="entry name" value="AidB_N"/>
    <property type="match status" value="1"/>
</dbReference>
<dbReference type="SUPFAM" id="SSF56645">
    <property type="entry name" value="Acyl-CoA dehydrogenase NM domain-like"/>
    <property type="match status" value="1"/>
</dbReference>
<keyword evidence="3" id="KW-0285">Flavoprotein</keyword>
<evidence type="ECO:0000313" key="6">
    <source>
        <dbReference type="Proteomes" id="UP000594943"/>
    </source>
</evidence>
<dbReference type="InterPro" id="IPR009075">
    <property type="entry name" value="AcylCo_DH/oxidase_C"/>
</dbReference>
<comment type="cofactor">
    <cofactor evidence="1">
        <name>FAD</name>
        <dbReference type="ChEBI" id="CHEBI:57692"/>
    </cofactor>
</comment>
<dbReference type="GO" id="GO:0003995">
    <property type="term" value="F:acyl-CoA dehydrogenase activity"/>
    <property type="evidence" value="ECO:0007669"/>
    <property type="project" value="InterPro"/>
</dbReference>
<dbReference type="InterPro" id="IPR009100">
    <property type="entry name" value="AcylCoA_DH/oxidase_NM_dom_sf"/>
</dbReference>
<gene>
    <name evidence="5" type="ORF">I6G56_02075</name>
</gene>
<evidence type="ECO:0000256" key="3">
    <source>
        <dbReference type="ARBA" id="ARBA00022630"/>
    </source>
</evidence>
<dbReference type="Gene3D" id="2.40.110.20">
    <property type="match status" value="1"/>
</dbReference>
<dbReference type="InterPro" id="IPR036250">
    <property type="entry name" value="AcylCo_DH-like_C"/>
</dbReference>
<dbReference type="Pfam" id="PF02770">
    <property type="entry name" value="Acyl-CoA_dh_M"/>
    <property type="match status" value="1"/>
</dbReference>
<accession>A0A7T2U1U1</accession>
<dbReference type="Proteomes" id="UP000594943">
    <property type="component" value="Chromosome 1"/>
</dbReference>
<dbReference type="EMBL" id="CP065686">
    <property type="protein sequence ID" value="QPS43919.1"/>
    <property type="molecule type" value="Genomic_DNA"/>
</dbReference>
<keyword evidence="4" id="KW-0274">FAD</keyword>
<dbReference type="PANTHER" id="PTHR42707">
    <property type="entry name" value="ACYL-COA DEHYDROGENASE"/>
    <property type="match status" value="1"/>
</dbReference>
<sequence>MNNPLPEWSEDNLQSGGDGATHAVFNQAADPVGYNAFDDDVALSSITERFAPWAAGHASRLGALAGTAQAQDAARLANLYTPVLKNFDRYGNRLDWVEFHPAWHQLMSWAFGNQVHSLAWTATEPNGHFARAVQSYLWNQIENGVGCPTGMAYASVAGFRRYPELAAWKEKTLQTQYDPRRLPIEQKTHAVIAYAMTEKQGGSDLRETQTFAVPHENGEHGAIYLVTGHKWFCSVPVADGIYTLARTQAGVSCFFMPRILPDGTTNRIFIQRLKDKAGNKSNASSEIEYRNAWAILVGEEGRGIREILSHAHLTRLDFAVGSAGLMRHALTLALNHAQTRTAFGKPLAEQPIQEAVLADLAIDAEASMLMALRVSRATDGWEAGNAAEKALARIATPVAKFWNCRRAASFVVEALEVHGGNGFIEENPMARLYREAPLNAIWEGTSNMMCMDVMRAMKREPQTLDALLDDFAGLAGANRFFDAHLGVLKATLDEGAEIEGNARRIASLMALALQGAELLRHSTAEVADAFCASRLHDGMGYVFGALKPTPALRHIVRRAAVVPH</sequence>
<dbReference type="AlphaFoldDB" id="A0A7U4P6Z7"/>
<dbReference type="InterPro" id="IPR006089">
    <property type="entry name" value="Acyl-CoA_DH_CS"/>
</dbReference>
<dbReference type="Pfam" id="PF00441">
    <property type="entry name" value="Acyl-CoA_dh_1"/>
    <property type="match status" value="1"/>
</dbReference>
<dbReference type="Gene3D" id="1.20.140.10">
    <property type="entry name" value="Butyryl-CoA Dehydrogenase, subunit A, domain 3"/>
    <property type="match status" value="1"/>
</dbReference>
<comment type="similarity">
    <text evidence="2">Belongs to the acyl-CoA dehydrogenase family.</text>
</comment>
<protein>
    <submittedName>
        <fullName evidence="5">Acyl-CoA dehydrogenase family protein</fullName>
    </submittedName>
</protein>
<evidence type="ECO:0000313" key="5">
    <source>
        <dbReference type="EMBL" id="QPS43919.1"/>
    </source>
</evidence>
<proteinExistence type="inferred from homology"/>
<evidence type="ECO:0000256" key="1">
    <source>
        <dbReference type="ARBA" id="ARBA00001974"/>
    </source>
</evidence>
<dbReference type="SUPFAM" id="SSF47203">
    <property type="entry name" value="Acyl-CoA dehydrogenase C-terminal domain-like"/>
    <property type="match status" value="1"/>
</dbReference>
<dbReference type="InterPro" id="IPR052904">
    <property type="entry name" value="Acyl-CoA_dehydrogenase-like"/>
</dbReference>
<dbReference type="Gene3D" id="6.10.250.600">
    <property type="match status" value="1"/>
</dbReference>
<accession>A0A7U4P6Z7</accession>
<dbReference type="InterPro" id="IPR041504">
    <property type="entry name" value="AidB_N"/>
</dbReference>
<dbReference type="RefSeq" id="WP_006024085.1">
    <property type="nucleotide sequence ID" value="NZ_CP013380.1"/>
</dbReference>
<name>A0A7U4P6Z7_9BURK</name>
<evidence type="ECO:0000256" key="4">
    <source>
        <dbReference type="ARBA" id="ARBA00022827"/>
    </source>
</evidence>
<dbReference type="InterPro" id="IPR006091">
    <property type="entry name" value="Acyl-CoA_Oxase/DH_mid-dom"/>
</dbReference>
<organism evidence="5 6">
    <name type="scientific">Burkholderia humptydooensis</name>
    <dbReference type="NCBI Taxonomy" id="430531"/>
    <lineage>
        <taxon>Bacteria</taxon>
        <taxon>Pseudomonadati</taxon>
        <taxon>Pseudomonadota</taxon>
        <taxon>Betaproteobacteria</taxon>
        <taxon>Burkholderiales</taxon>
        <taxon>Burkholderiaceae</taxon>
        <taxon>Burkholderia</taxon>
        <taxon>pseudomallei group</taxon>
    </lineage>
</organism>
<dbReference type="PANTHER" id="PTHR42707:SF3">
    <property type="entry name" value="ACYL-COA DEHYDROGENASE AIDB-RELATED"/>
    <property type="match status" value="1"/>
</dbReference>
<reference evidence="5 6" key="1">
    <citation type="submission" date="2020-12" db="EMBL/GenBank/DDBJ databases">
        <title>FDA dAtabase for Regulatory Grade micrObial Sequences (FDA-ARGOS): Supporting development and validation of Infectious Disease Dx tests.</title>
        <authorList>
            <person name="Nelson B."/>
            <person name="Plummer A."/>
            <person name="Tallon L."/>
            <person name="Sadzewicz L."/>
            <person name="Zhao X."/>
            <person name="Boylan J."/>
            <person name="Ott S."/>
            <person name="Bowen H."/>
            <person name="Vavikolanu K."/>
            <person name="Mehta A."/>
            <person name="Aluvathingal J."/>
            <person name="Nadendla S."/>
            <person name="Myers T."/>
            <person name="Yan Y."/>
            <person name="Sichtig H."/>
        </authorList>
    </citation>
    <scope>NUCLEOTIDE SEQUENCE [LARGE SCALE GENOMIC DNA]</scope>
    <source>
        <strain evidence="5 6">FDAARGOS_899</strain>
    </source>
</reference>